<reference evidence="2 3" key="1">
    <citation type="submission" date="2016-10" db="EMBL/GenBank/DDBJ databases">
        <authorList>
            <person name="de Groot N.N."/>
        </authorList>
    </citation>
    <scope>NUCLEOTIDE SEQUENCE [LARGE SCALE GENOMIC DNA]</scope>
    <source>
        <strain evidence="2 3">CGMCC 1.3442</strain>
    </source>
</reference>
<sequence>MEIKNPIEIGIDWTAESIKELLANLLTDFILVFPVLAGVSIGVYALLSMISEGLAKLGVIGVFVYGGLLVVVL</sequence>
<evidence type="ECO:0000313" key="3">
    <source>
        <dbReference type="Proteomes" id="UP000199334"/>
    </source>
</evidence>
<keyword evidence="1" id="KW-0812">Transmembrane</keyword>
<organism evidence="2 3">
    <name type="scientific">Tenuibacillus multivorans</name>
    <dbReference type="NCBI Taxonomy" id="237069"/>
    <lineage>
        <taxon>Bacteria</taxon>
        <taxon>Bacillati</taxon>
        <taxon>Bacillota</taxon>
        <taxon>Bacilli</taxon>
        <taxon>Bacillales</taxon>
        <taxon>Bacillaceae</taxon>
        <taxon>Tenuibacillus</taxon>
    </lineage>
</organism>
<evidence type="ECO:0000256" key="1">
    <source>
        <dbReference type="SAM" id="Phobius"/>
    </source>
</evidence>
<keyword evidence="1" id="KW-1133">Transmembrane helix</keyword>
<feature type="transmembrane region" description="Helical" evidence="1">
    <location>
        <begin position="21"/>
        <end position="47"/>
    </location>
</feature>
<name>A0A1H0CGH1_9BACI</name>
<dbReference type="OrthoDB" id="2970910at2"/>
<dbReference type="AlphaFoldDB" id="A0A1H0CGH1"/>
<keyword evidence="3" id="KW-1185">Reference proteome</keyword>
<dbReference type="STRING" id="237069.SAMN05216498_2529"/>
<accession>A0A1H0CGH1</accession>
<dbReference type="Proteomes" id="UP000199334">
    <property type="component" value="Unassembled WGS sequence"/>
</dbReference>
<proteinExistence type="predicted"/>
<evidence type="ECO:0000313" key="2">
    <source>
        <dbReference type="EMBL" id="SDN56959.1"/>
    </source>
</evidence>
<gene>
    <name evidence="2" type="ORF">SAMN05216498_2529</name>
</gene>
<dbReference type="RefSeq" id="WP_093856949.1">
    <property type="nucleotide sequence ID" value="NZ_BJVZ01000002.1"/>
</dbReference>
<keyword evidence="1" id="KW-0472">Membrane</keyword>
<feature type="transmembrane region" description="Helical" evidence="1">
    <location>
        <begin position="53"/>
        <end position="72"/>
    </location>
</feature>
<protein>
    <submittedName>
        <fullName evidence="2">Uncharacterized protein</fullName>
    </submittedName>
</protein>
<dbReference type="EMBL" id="FNIG01000006">
    <property type="protein sequence ID" value="SDN56959.1"/>
    <property type="molecule type" value="Genomic_DNA"/>
</dbReference>